<organism evidence="1 2">
    <name type="scientific">Tardiphaga robiniae</name>
    <dbReference type="NCBI Taxonomy" id="943830"/>
    <lineage>
        <taxon>Bacteria</taxon>
        <taxon>Pseudomonadati</taxon>
        <taxon>Pseudomonadota</taxon>
        <taxon>Alphaproteobacteria</taxon>
        <taxon>Hyphomicrobiales</taxon>
        <taxon>Nitrobacteraceae</taxon>
        <taxon>Tardiphaga</taxon>
    </lineage>
</organism>
<name>A0A7G6TYV7_9BRAD</name>
<gene>
    <name evidence="1" type="ORF">HB776_12395</name>
</gene>
<dbReference type="KEGG" id="trb:HB776_12395"/>
<accession>A0A7G6TYV7</accession>
<dbReference type="AlphaFoldDB" id="A0A7G6TYV7"/>
<dbReference type="RefSeq" id="WP_184518045.1">
    <property type="nucleotide sequence ID" value="NZ_CP050292.1"/>
</dbReference>
<sequence>MPYALFEDDQKLSEEFPTEEDAWQHADEAGLVDVVDGKTVLEDGYTIQPCSTEEDTGKPITVPPAVT</sequence>
<protein>
    <submittedName>
        <fullName evidence="1">Uncharacterized protein</fullName>
    </submittedName>
</protein>
<proteinExistence type="predicted"/>
<reference evidence="2" key="1">
    <citation type="journal article" date="2020" name="Mol. Plant Microbe">
        <title>Rhizobial microsymbionts of the narrowly endemic Oxytropis species growing in Kamchatka are characterized by significant genetic diversity and possess a set of genes that are associated with T3SS and T6SS secretion systems and can affect the development of symbiosis.</title>
        <authorList>
            <person name="Safronova V."/>
            <person name="Guro P."/>
            <person name="Sazanova A."/>
            <person name="Kuznetsova I."/>
            <person name="Belimov A."/>
            <person name="Yakubov V."/>
            <person name="Chirak E."/>
            <person name="Afonin A."/>
            <person name="Gogolev Y."/>
            <person name="Andronov E."/>
            <person name="Tikhonovich I."/>
        </authorList>
    </citation>
    <scope>NUCLEOTIDE SEQUENCE [LARGE SCALE GENOMIC DNA]</scope>
    <source>
        <strain evidence="2">581</strain>
    </source>
</reference>
<evidence type="ECO:0000313" key="1">
    <source>
        <dbReference type="EMBL" id="QND71939.1"/>
    </source>
</evidence>
<dbReference type="Proteomes" id="UP000515291">
    <property type="component" value="Chromosome"/>
</dbReference>
<dbReference type="EMBL" id="CP050292">
    <property type="protein sequence ID" value="QND71939.1"/>
    <property type="molecule type" value="Genomic_DNA"/>
</dbReference>
<evidence type="ECO:0000313" key="2">
    <source>
        <dbReference type="Proteomes" id="UP000515291"/>
    </source>
</evidence>